<gene>
    <name evidence="1" type="ORF">ACFSE1_02195</name>
</gene>
<evidence type="ECO:0000313" key="2">
    <source>
        <dbReference type="Proteomes" id="UP001597322"/>
    </source>
</evidence>
<evidence type="ECO:0000313" key="1">
    <source>
        <dbReference type="EMBL" id="MFD1744261.1"/>
    </source>
</evidence>
<reference evidence="2" key="1">
    <citation type="journal article" date="2019" name="Int. J. Syst. Evol. Microbiol.">
        <title>The Global Catalogue of Microorganisms (GCM) 10K type strain sequencing project: providing services to taxonomists for standard genome sequencing and annotation.</title>
        <authorList>
            <consortium name="The Broad Institute Genomics Platform"/>
            <consortium name="The Broad Institute Genome Sequencing Center for Infectious Disease"/>
            <person name="Wu L."/>
            <person name="Ma J."/>
        </authorList>
    </citation>
    <scope>NUCLEOTIDE SEQUENCE [LARGE SCALE GENOMIC DNA]</scope>
    <source>
        <strain evidence="2">CG52</strain>
    </source>
</reference>
<sequence>MNKEWTKGVSLALDGPGQFRTIKTLQEASWALIDDWPLEEGEELDKALLIFEAALKGKKSPEAARMAFIAAAHEAGIEIRE</sequence>
<dbReference type="EMBL" id="JBHUEQ010000003">
    <property type="protein sequence ID" value="MFD1744261.1"/>
    <property type="molecule type" value="Genomic_DNA"/>
</dbReference>
<comment type="caution">
    <text evidence="1">The sequence shown here is derived from an EMBL/GenBank/DDBJ whole genome shotgun (WGS) entry which is preliminary data.</text>
</comment>
<name>A0ABW4LYS7_9HYPH</name>
<proteinExistence type="predicted"/>
<dbReference type="Proteomes" id="UP001597322">
    <property type="component" value="Unassembled WGS sequence"/>
</dbReference>
<dbReference type="RefSeq" id="WP_377395891.1">
    <property type="nucleotide sequence ID" value="NZ_JBHUEQ010000003.1"/>
</dbReference>
<accession>A0ABW4LYS7</accession>
<protein>
    <submittedName>
        <fullName evidence="1">DUF982 domain-containing protein</fullName>
    </submittedName>
</protein>
<organism evidence="1 2">
    <name type="scientific">Rhizobium helianthi</name>
    <dbReference type="NCBI Taxonomy" id="1132695"/>
    <lineage>
        <taxon>Bacteria</taxon>
        <taxon>Pseudomonadati</taxon>
        <taxon>Pseudomonadota</taxon>
        <taxon>Alphaproteobacteria</taxon>
        <taxon>Hyphomicrobiales</taxon>
        <taxon>Rhizobiaceae</taxon>
        <taxon>Rhizobium/Agrobacterium group</taxon>
        <taxon>Rhizobium</taxon>
    </lineage>
</organism>
<dbReference type="Gene3D" id="6.10.250.730">
    <property type="match status" value="1"/>
</dbReference>
<keyword evidence="2" id="KW-1185">Reference proteome</keyword>
<dbReference type="InterPro" id="IPR010385">
    <property type="entry name" value="DUF982"/>
</dbReference>
<dbReference type="Pfam" id="PF06169">
    <property type="entry name" value="DUF982"/>
    <property type="match status" value="1"/>
</dbReference>